<dbReference type="GO" id="GO:0005768">
    <property type="term" value="C:endosome"/>
    <property type="evidence" value="ECO:0007669"/>
    <property type="project" value="TreeGrafter"/>
</dbReference>
<evidence type="ECO:0000259" key="10">
    <source>
        <dbReference type="PROSITE" id="PS50195"/>
    </source>
</evidence>
<feature type="compositionally biased region" description="Low complexity" evidence="9">
    <location>
        <begin position="12"/>
        <end position="25"/>
    </location>
</feature>
<feature type="compositionally biased region" description="Basic and acidic residues" evidence="9">
    <location>
        <begin position="26"/>
        <end position="44"/>
    </location>
</feature>
<evidence type="ECO:0000313" key="12">
    <source>
        <dbReference type="Proteomes" id="UP000077684"/>
    </source>
</evidence>
<feature type="region of interest" description="Disordered" evidence="9">
    <location>
        <begin position="514"/>
        <end position="534"/>
    </location>
</feature>
<evidence type="ECO:0000256" key="7">
    <source>
        <dbReference type="ARBA" id="ARBA00022927"/>
    </source>
</evidence>
<dbReference type="PROSITE" id="PS50195">
    <property type="entry name" value="PX"/>
    <property type="match status" value="1"/>
</dbReference>
<keyword evidence="12" id="KW-1185">Reference proteome</keyword>
<dbReference type="GO" id="GO:0005829">
    <property type="term" value="C:cytosol"/>
    <property type="evidence" value="ECO:0007669"/>
    <property type="project" value="GOC"/>
</dbReference>
<dbReference type="InterPro" id="IPR028662">
    <property type="entry name" value="SNX8/Mvp1"/>
</dbReference>
<dbReference type="Pfam" id="PF00787">
    <property type="entry name" value="PX"/>
    <property type="match status" value="1"/>
</dbReference>
<dbReference type="InterPro" id="IPR001683">
    <property type="entry name" value="PX_dom"/>
</dbReference>
<evidence type="ECO:0000256" key="1">
    <source>
        <dbReference type="ARBA" id="ARBA00004287"/>
    </source>
</evidence>
<feature type="region of interest" description="Disordered" evidence="9">
    <location>
        <begin position="164"/>
        <end position="199"/>
    </location>
</feature>
<comment type="similarity">
    <text evidence="3">Belongs to the sorting nexin family.</text>
</comment>
<feature type="compositionally biased region" description="Polar residues" evidence="9">
    <location>
        <begin position="674"/>
        <end position="690"/>
    </location>
</feature>
<keyword evidence="7" id="KW-0653">Protein transport</keyword>
<feature type="compositionally biased region" description="Pro residues" evidence="9">
    <location>
        <begin position="90"/>
        <end position="100"/>
    </location>
</feature>
<dbReference type="InterPro" id="IPR036871">
    <property type="entry name" value="PX_dom_sf"/>
</dbReference>
<dbReference type="AlphaFoldDB" id="A0A8X7MXG8"/>
<dbReference type="EMBL" id="LWDE02000189">
    <property type="protein sequence ID" value="KAE8252025.1"/>
    <property type="molecule type" value="Genomic_DNA"/>
</dbReference>
<evidence type="ECO:0000256" key="6">
    <source>
        <dbReference type="ARBA" id="ARBA00022490"/>
    </source>
</evidence>
<evidence type="ECO:0000256" key="8">
    <source>
        <dbReference type="ARBA" id="ARBA00023136"/>
    </source>
</evidence>
<dbReference type="GO" id="GO:0016020">
    <property type="term" value="C:membrane"/>
    <property type="evidence" value="ECO:0007669"/>
    <property type="project" value="UniProtKB-SubCell"/>
</dbReference>
<proteinExistence type="inferred from homology"/>
<accession>A0A8X7MXG8</accession>
<evidence type="ECO:0000256" key="9">
    <source>
        <dbReference type="SAM" id="MobiDB-lite"/>
    </source>
</evidence>
<keyword evidence="8" id="KW-0472">Membrane</keyword>
<feature type="region of interest" description="Disordered" evidence="9">
    <location>
        <begin position="1"/>
        <end position="107"/>
    </location>
</feature>
<dbReference type="Pfam" id="PF19566">
    <property type="entry name" value="Snx8_BAR_dom"/>
    <property type="match status" value="1"/>
</dbReference>
<dbReference type="Proteomes" id="UP000077684">
    <property type="component" value="Unassembled WGS sequence"/>
</dbReference>
<keyword evidence="5" id="KW-0813">Transport</keyword>
<evidence type="ECO:0000313" key="11">
    <source>
        <dbReference type="EMBL" id="KAE8252025.1"/>
    </source>
</evidence>
<feature type="compositionally biased region" description="Low complexity" evidence="9">
    <location>
        <begin position="515"/>
        <end position="534"/>
    </location>
</feature>
<dbReference type="InterPro" id="IPR045734">
    <property type="entry name" value="Snx8_BAR_dom"/>
</dbReference>
<dbReference type="GO" id="GO:0006623">
    <property type="term" value="P:protein targeting to vacuole"/>
    <property type="evidence" value="ECO:0007669"/>
    <property type="project" value="TreeGrafter"/>
</dbReference>
<organism evidence="11 12">
    <name type="scientific">Tilletia controversa</name>
    <name type="common">dwarf bunt fungus</name>
    <dbReference type="NCBI Taxonomy" id="13291"/>
    <lineage>
        <taxon>Eukaryota</taxon>
        <taxon>Fungi</taxon>
        <taxon>Dikarya</taxon>
        <taxon>Basidiomycota</taxon>
        <taxon>Ustilaginomycotina</taxon>
        <taxon>Exobasidiomycetes</taxon>
        <taxon>Tilletiales</taxon>
        <taxon>Tilletiaceae</taxon>
        <taxon>Tilletia</taxon>
    </lineage>
</organism>
<dbReference type="GO" id="GO:0042147">
    <property type="term" value="P:retrograde transport, endosome to Golgi"/>
    <property type="evidence" value="ECO:0007669"/>
    <property type="project" value="InterPro"/>
</dbReference>
<evidence type="ECO:0000256" key="3">
    <source>
        <dbReference type="ARBA" id="ARBA00010883"/>
    </source>
</evidence>
<comment type="subcellular location">
    <subcellularLocation>
        <location evidence="2">Cytoplasm</location>
    </subcellularLocation>
    <subcellularLocation>
        <location evidence="1">Membrane</location>
        <topology evidence="1">Peripheral membrane protein</topology>
        <orientation evidence="1">Cytoplasmic side</orientation>
    </subcellularLocation>
</comment>
<dbReference type="SUPFAM" id="SSF64268">
    <property type="entry name" value="PX domain"/>
    <property type="match status" value="1"/>
</dbReference>
<reference evidence="11" key="1">
    <citation type="submission" date="2016-04" db="EMBL/GenBank/DDBJ databases">
        <authorList>
            <person name="Nguyen H.D."/>
            <person name="Samba Siva P."/>
            <person name="Cullis J."/>
            <person name="Levesque C.A."/>
            <person name="Hambleton S."/>
        </authorList>
    </citation>
    <scope>NUCLEOTIDE SEQUENCE</scope>
    <source>
        <strain evidence="11">DAOMC 236426</strain>
    </source>
</reference>
<comment type="caution">
    <text evidence="11">The sequence shown here is derived from an EMBL/GenBank/DDBJ whole genome shotgun (WGS) entry which is preliminary data.</text>
</comment>
<keyword evidence="6" id="KW-0963">Cytoplasm</keyword>
<evidence type="ECO:0000256" key="2">
    <source>
        <dbReference type="ARBA" id="ARBA00004496"/>
    </source>
</evidence>
<gene>
    <name evidence="11" type="ORF">A4X06_0g2447</name>
</gene>
<feature type="compositionally biased region" description="Low complexity" evidence="9">
    <location>
        <begin position="167"/>
        <end position="182"/>
    </location>
</feature>
<feature type="domain" description="PX" evidence="10">
    <location>
        <begin position="258"/>
        <end position="394"/>
    </location>
</feature>
<evidence type="ECO:0000256" key="5">
    <source>
        <dbReference type="ARBA" id="ARBA00022448"/>
    </source>
</evidence>
<dbReference type="Gene3D" id="3.30.1520.10">
    <property type="entry name" value="Phox-like domain"/>
    <property type="match status" value="1"/>
</dbReference>
<dbReference type="PANTHER" id="PTHR47554:SF1">
    <property type="entry name" value="SORTING NEXIN MVP1"/>
    <property type="match status" value="1"/>
</dbReference>
<protein>
    <recommendedName>
        <fullName evidence="4">Sorting nexin MVP1</fullName>
    </recommendedName>
</protein>
<sequence length="792" mass="85025">MFNEPRSPPSGSSAIHAWAATSATAERTHTHTPSERVIPEHPDAGEGEGEEQQQQREGLPPSSATSPTGWSAVGAAGQTLANEISHAPTAPAPGPGPGPRLPSTYTRPHAVRTDTMSSHGTAADPWGSSGAAGIAPFAAGGALLSSPSPYVSSGRQLPQRYNYSGRAQSPAASASWGGANSSVDGSTGAGGNGHAQAPVIYSSLKPPAGLPNMPGAGATSGLPPSASAGWNSLGSNYVSNPHSGAAGDGIVPMPTVRLSSSPTSESTNVVVQLFTQHNTYIISTPPSGLVGLADSAIVQHHTDAGRQIEVERRYSDFTWLADILIKRYPFRCLPSLPPKRVTMPLPGPHLSNDNSFLEQRRKGLQRYIRALFCHPVLSKDDVVIVFLSEAQTLTHWRSSRDPPLCPEEAYSHPLTEVEEMSIPSDLIPAKIQRTRAVLTTLVERWRVLTALFDRIARRREAEGLDWKRMSNILGELASMEGRRWRPELVGGGAGAGTLGRAYKRRNERQRASMFASSGPYGAPGVPPASGSGSGFGASARHSSFLAAGMMEPSSSEDGRAGEFVGAQHGGGGFGDESMGEDDMFADNRNATSAEESIRKVARACGDWSEGMKARATSSLSSTLEDIKYQRDLWAAFRDLLHRWDKLGPDNVDAIKRRIEQNQHKLSSLLVPDAANNNQRAGSSDSANNSEITAPISATTSQQQPRANLTTYEQEQVKTLRTALANDAQLVSQLLARRTHTQWVLWNELRYVHDASAEGIRAIWKRWTREERAFVMEEFGAGLHALEMLLMEL</sequence>
<dbReference type="GO" id="GO:0032266">
    <property type="term" value="F:phosphatidylinositol-3-phosphate binding"/>
    <property type="evidence" value="ECO:0007669"/>
    <property type="project" value="TreeGrafter"/>
</dbReference>
<name>A0A8X7MXG8_9BASI</name>
<dbReference type="SMART" id="SM00312">
    <property type="entry name" value="PX"/>
    <property type="match status" value="1"/>
</dbReference>
<feature type="region of interest" description="Disordered" evidence="9">
    <location>
        <begin position="667"/>
        <end position="690"/>
    </location>
</feature>
<evidence type="ECO:0000256" key="4">
    <source>
        <dbReference type="ARBA" id="ARBA00014268"/>
    </source>
</evidence>
<dbReference type="PANTHER" id="PTHR47554">
    <property type="entry name" value="SORTING NEXIN MVP1"/>
    <property type="match status" value="1"/>
</dbReference>
<reference evidence="11" key="2">
    <citation type="journal article" date="2019" name="IMA Fungus">
        <title>Genome sequencing and comparison of five Tilletia species to identify candidate genes for the detection of regulated species infecting wheat.</title>
        <authorList>
            <person name="Nguyen H.D.T."/>
            <person name="Sultana T."/>
            <person name="Kesanakurti P."/>
            <person name="Hambleton S."/>
        </authorList>
    </citation>
    <scope>NUCLEOTIDE SEQUENCE</scope>
    <source>
        <strain evidence="11">DAOMC 236426</strain>
    </source>
</reference>